<evidence type="ECO:0000313" key="8">
    <source>
        <dbReference type="EMBL" id="KAF9508244.1"/>
    </source>
</evidence>
<reference evidence="8" key="1">
    <citation type="journal article" date="2020" name="Nat. Commun.">
        <title>Large-scale genome sequencing of mycorrhizal fungi provides insights into the early evolution of symbiotic traits.</title>
        <authorList>
            <person name="Miyauchi S."/>
            <person name="Kiss E."/>
            <person name="Kuo A."/>
            <person name="Drula E."/>
            <person name="Kohler A."/>
            <person name="Sanchez-Garcia M."/>
            <person name="Morin E."/>
            <person name="Andreopoulos B."/>
            <person name="Barry K.W."/>
            <person name="Bonito G."/>
            <person name="Buee M."/>
            <person name="Carver A."/>
            <person name="Chen C."/>
            <person name="Cichocki N."/>
            <person name="Clum A."/>
            <person name="Culley D."/>
            <person name="Crous P.W."/>
            <person name="Fauchery L."/>
            <person name="Girlanda M."/>
            <person name="Hayes R.D."/>
            <person name="Keri Z."/>
            <person name="LaButti K."/>
            <person name="Lipzen A."/>
            <person name="Lombard V."/>
            <person name="Magnuson J."/>
            <person name="Maillard F."/>
            <person name="Murat C."/>
            <person name="Nolan M."/>
            <person name="Ohm R.A."/>
            <person name="Pangilinan J."/>
            <person name="Pereira M.F."/>
            <person name="Perotto S."/>
            <person name="Peter M."/>
            <person name="Pfister S."/>
            <person name="Riley R."/>
            <person name="Sitrit Y."/>
            <person name="Stielow J.B."/>
            <person name="Szollosi G."/>
            <person name="Zifcakova L."/>
            <person name="Stursova M."/>
            <person name="Spatafora J.W."/>
            <person name="Tedersoo L."/>
            <person name="Vaario L.M."/>
            <person name="Yamada A."/>
            <person name="Yan M."/>
            <person name="Wang P."/>
            <person name="Xu J."/>
            <person name="Bruns T."/>
            <person name="Baldrian P."/>
            <person name="Vilgalys R."/>
            <person name="Dunand C."/>
            <person name="Henrissat B."/>
            <person name="Grigoriev I.V."/>
            <person name="Hibbett D."/>
            <person name="Nagy L.G."/>
            <person name="Martin F.M."/>
        </authorList>
    </citation>
    <scope>NUCLEOTIDE SEQUENCE</scope>
    <source>
        <strain evidence="8">UP504</strain>
    </source>
</reference>
<organism evidence="8 9">
    <name type="scientific">Hydnum rufescens UP504</name>
    <dbReference type="NCBI Taxonomy" id="1448309"/>
    <lineage>
        <taxon>Eukaryota</taxon>
        <taxon>Fungi</taxon>
        <taxon>Dikarya</taxon>
        <taxon>Basidiomycota</taxon>
        <taxon>Agaricomycotina</taxon>
        <taxon>Agaricomycetes</taxon>
        <taxon>Cantharellales</taxon>
        <taxon>Hydnaceae</taxon>
        <taxon>Hydnum</taxon>
    </lineage>
</organism>
<accession>A0A9P6AMQ1</accession>
<dbReference type="Pfam" id="PF04082">
    <property type="entry name" value="Fungal_trans"/>
    <property type="match status" value="1"/>
</dbReference>
<feature type="region of interest" description="Disordered" evidence="6">
    <location>
        <begin position="724"/>
        <end position="793"/>
    </location>
</feature>
<keyword evidence="9" id="KW-1185">Reference proteome</keyword>
<feature type="compositionally biased region" description="Polar residues" evidence="6">
    <location>
        <begin position="763"/>
        <end position="774"/>
    </location>
</feature>
<evidence type="ECO:0000256" key="4">
    <source>
        <dbReference type="ARBA" id="ARBA00023163"/>
    </source>
</evidence>
<name>A0A9P6AMQ1_9AGAM</name>
<feature type="region of interest" description="Disordered" evidence="6">
    <location>
        <begin position="66"/>
        <end position="315"/>
    </location>
</feature>
<evidence type="ECO:0000256" key="2">
    <source>
        <dbReference type="ARBA" id="ARBA00023015"/>
    </source>
</evidence>
<dbReference type="GO" id="GO:0008270">
    <property type="term" value="F:zinc ion binding"/>
    <property type="evidence" value="ECO:0007669"/>
    <property type="project" value="InterPro"/>
</dbReference>
<evidence type="ECO:0000256" key="5">
    <source>
        <dbReference type="ARBA" id="ARBA00023242"/>
    </source>
</evidence>
<dbReference type="GO" id="GO:0000981">
    <property type="term" value="F:DNA-binding transcription factor activity, RNA polymerase II-specific"/>
    <property type="evidence" value="ECO:0007669"/>
    <property type="project" value="InterPro"/>
</dbReference>
<evidence type="ECO:0000256" key="1">
    <source>
        <dbReference type="ARBA" id="ARBA00004123"/>
    </source>
</evidence>
<keyword evidence="3" id="KW-0238">DNA-binding</keyword>
<feature type="compositionally biased region" description="Low complexity" evidence="6">
    <location>
        <begin position="70"/>
        <end position="96"/>
    </location>
</feature>
<dbReference type="GO" id="GO:0000976">
    <property type="term" value="F:transcription cis-regulatory region binding"/>
    <property type="evidence" value="ECO:0007669"/>
    <property type="project" value="TreeGrafter"/>
</dbReference>
<dbReference type="InterPro" id="IPR051089">
    <property type="entry name" value="prtT"/>
</dbReference>
<evidence type="ECO:0000256" key="3">
    <source>
        <dbReference type="ARBA" id="ARBA00023125"/>
    </source>
</evidence>
<protein>
    <recommendedName>
        <fullName evidence="7">Xylanolytic transcriptional activator regulatory domain-containing protein</fullName>
    </recommendedName>
</protein>
<evidence type="ECO:0000259" key="7">
    <source>
        <dbReference type="SMART" id="SM00906"/>
    </source>
</evidence>
<feature type="compositionally biased region" description="Polar residues" evidence="6">
    <location>
        <begin position="206"/>
        <end position="217"/>
    </location>
</feature>
<feature type="domain" description="Xylanolytic transcriptional activator regulatory" evidence="7">
    <location>
        <begin position="436"/>
        <end position="519"/>
    </location>
</feature>
<evidence type="ECO:0000256" key="6">
    <source>
        <dbReference type="SAM" id="MobiDB-lite"/>
    </source>
</evidence>
<keyword evidence="5" id="KW-0539">Nucleus</keyword>
<dbReference type="GO" id="GO:0005634">
    <property type="term" value="C:nucleus"/>
    <property type="evidence" value="ECO:0007669"/>
    <property type="project" value="UniProtKB-SubCell"/>
</dbReference>
<keyword evidence="4" id="KW-0804">Transcription</keyword>
<proteinExistence type="predicted"/>
<comment type="caution">
    <text evidence="8">The sequence shown here is derived from an EMBL/GenBank/DDBJ whole genome shotgun (WGS) entry which is preliminary data.</text>
</comment>
<feature type="compositionally biased region" description="Polar residues" evidence="6">
    <location>
        <begin position="140"/>
        <end position="152"/>
    </location>
</feature>
<dbReference type="Gene3D" id="4.10.240.10">
    <property type="entry name" value="Zn(2)-C6 fungal-type DNA-binding domain"/>
    <property type="match status" value="1"/>
</dbReference>
<comment type="subcellular location">
    <subcellularLocation>
        <location evidence="1">Nucleus</location>
    </subcellularLocation>
</comment>
<dbReference type="GO" id="GO:0006351">
    <property type="term" value="P:DNA-templated transcription"/>
    <property type="evidence" value="ECO:0007669"/>
    <property type="project" value="InterPro"/>
</dbReference>
<sequence length="793" mass="87916">NGCRKQKMRCEGADNPPCKRYAVRLLSCLFEKPVRDTSANEQGLERIRSLETAVSNIQSTLNELVSSMHSNQSQPSPRSAASPSSSNHPNHSSPRALSTSENGLSHGVHYNQAYGPMPTSSPTPFPPGQGQMMPPSLPQNSTPLPSFASIQQGIPPPFPAPVGHRPPSTHPPHPTQPLHRPTSQPTGPPHRTRFSNVALDPALSGPSGSQYSTNRQVSALPHHSMLPGTTAVGHLRPLPVPSSNVTSVDSSEDEGELPTSGLTAPISVLRNLAERADRGETGSTERTRSPSPDATGNGRDRPQGGRPPKRRKTRHLHPVVSQVQVYPDVVTRDIITEKEARELFEIFYRGCSTFLPVFDSRVDTFDVLHRRSPFCVNAICLVATKVRDAGGPRGPTYQKLLDEVQAIACATLFSPVTRQEAIQATIIIAGWSDDGGWLSLGHAVRMAFEISMHKTWPKLLRRIKTRKTRGDSDERELVISTRTWFCLYIFEHQLSFGTGRPAILHEDESIKECRAFLDHPLTIPDDIRLVSMVELAIIRERLHHSLSSTSAGATSASSDVYAILNRAKEEFQGWFQSWDDEFSRRQVEPGYQNFQRESLEVQRYFAELFHNATALRGIRGPDDVSEMPAEQRALALHSIQIAKAGLRLCLHTQAYKDGLRYAVHFTHVSATFAASFLIRLARLFPSDVDLRSIMIDVEELATELSRIPATRYARTLRLMLQRARQRRVLPPRSHQSDNHSNGGEVPSQDQPIAHIETHMRTPSDASRTVTSPTISYRGRPTTIPDIHPGPPLQ</sequence>
<dbReference type="Proteomes" id="UP000886523">
    <property type="component" value="Unassembled WGS sequence"/>
</dbReference>
<dbReference type="AlphaFoldDB" id="A0A9P6AMQ1"/>
<dbReference type="InterPro" id="IPR036864">
    <property type="entry name" value="Zn2-C6_fun-type_DNA-bd_sf"/>
</dbReference>
<dbReference type="SMART" id="SM00906">
    <property type="entry name" value="Fungal_trans"/>
    <property type="match status" value="1"/>
</dbReference>
<dbReference type="PANTHER" id="PTHR31845">
    <property type="entry name" value="FINGER DOMAIN PROTEIN, PUTATIVE-RELATED"/>
    <property type="match status" value="1"/>
</dbReference>
<feature type="compositionally biased region" description="Basic and acidic residues" evidence="6">
    <location>
        <begin position="272"/>
        <end position="288"/>
    </location>
</feature>
<dbReference type="CDD" id="cd12148">
    <property type="entry name" value="fungal_TF_MHR"/>
    <property type="match status" value="1"/>
</dbReference>
<feature type="non-terminal residue" evidence="8">
    <location>
        <position position="1"/>
    </location>
</feature>
<dbReference type="EMBL" id="MU129062">
    <property type="protein sequence ID" value="KAF9508244.1"/>
    <property type="molecule type" value="Genomic_DNA"/>
</dbReference>
<keyword evidence="2" id="KW-0805">Transcription regulation</keyword>
<gene>
    <name evidence="8" type="ORF">BS47DRAFT_1303052</name>
</gene>
<dbReference type="PANTHER" id="PTHR31845:SF17">
    <property type="entry name" value="ZN(II)2CYS6 TRANSCRIPTION FACTOR (EUROFUNG)"/>
    <property type="match status" value="1"/>
</dbReference>
<dbReference type="OrthoDB" id="4454541at2759"/>
<evidence type="ECO:0000313" key="9">
    <source>
        <dbReference type="Proteomes" id="UP000886523"/>
    </source>
</evidence>
<dbReference type="InterPro" id="IPR007219">
    <property type="entry name" value="XnlR_reg_dom"/>
</dbReference>